<evidence type="ECO:0000313" key="6">
    <source>
        <dbReference type="EMBL" id="SDU87726.1"/>
    </source>
</evidence>
<dbReference type="InterPro" id="IPR016039">
    <property type="entry name" value="Thiolase-like"/>
</dbReference>
<evidence type="ECO:0000256" key="3">
    <source>
        <dbReference type="PIRSR" id="PIRSR000451-1"/>
    </source>
</evidence>
<organism evidence="6 7">
    <name type="scientific">Microlunatus sagamiharensis</name>
    <dbReference type="NCBI Taxonomy" id="546874"/>
    <lineage>
        <taxon>Bacteria</taxon>
        <taxon>Bacillati</taxon>
        <taxon>Actinomycetota</taxon>
        <taxon>Actinomycetes</taxon>
        <taxon>Propionibacteriales</taxon>
        <taxon>Propionibacteriaceae</taxon>
        <taxon>Microlunatus</taxon>
    </lineage>
</organism>
<dbReference type="Pfam" id="PF00195">
    <property type="entry name" value="Chal_sti_synt_N"/>
    <property type="match status" value="1"/>
</dbReference>
<evidence type="ECO:0000259" key="4">
    <source>
        <dbReference type="Pfam" id="PF00195"/>
    </source>
</evidence>
<dbReference type="InterPro" id="IPR012328">
    <property type="entry name" value="Chalcone/stilbene_synt_C"/>
</dbReference>
<evidence type="ECO:0000313" key="7">
    <source>
        <dbReference type="Proteomes" id="UP000198825"/>
    </source>
</evidence>
<sequence length="395" mass="41215">MGATTRSQPNRGRASLLTADRSTRPVFVRALGTAVPVTVLHQPALRDLLAAQPGLSRLGLRRLHAAFDASGIDTRHSVVGEFQAAPEAAEPWLVDLAGERVLAPSTGTRNAAYVREAPALFLAAAKQALASTDLAPDDVTHVVTVSCTGFFAPGPDHVLVRQLGLPPTTQRFHLGFMGCYGAFPGLRLADAICRADPDAVVLVVCAELCSLHLHTGDDLDTILASSLFADGAAAVVLSGRAPAAGEDVVTLDALGTTLSEEGEADMAWTIGDLGFDMVLSKHVPRILGSSLPAAVPSLLGDVEPAAIDRWAIHPGGRSVLDHVQDALGLDDDDLAPSRDVLRRFGNMSSATVLFVLAELLRRPATADETLAAMAFGPGLTVESALLTRRTGTSAA</sequence>
<dbReference type="AlphaFoldDB" id="A0A1H2M5F7"/>
<dbReference type="Gene3D" id="3.40.47.10">
    <property type="match status" value="2"/>
</dbReference>
<dbReference type="PANTHER" id="PTHR11877:SF46">
    <property type="entry name" value="TYPE III POLYKETIDE SYNTHASE A"/>
    <property type="match status" value="1"/>
</dbReference>
<evidence type="ECO:0000256" key="2">
    <source>
        <dbReference type="ARBA" id="ARBA00022679"/>
    </source>
</evidence>
<comment type="similarity">
    <text evidence="1">Belongs to the thiolase-like superfamily. Chalcone/stilbene synthases family.</text>
</comment>
<feature type="domain" description="Chalcone/stilbene synthase N-terminal" evidence="4">
    <location>
        <begin position="20"/>
        <end position="237"/>
    </location>
</feature>
<dbReference type="EMBL" id="LT629799">
    <property type="protein sequence ID" value="SDU87726.1"/>
    <property type="molecule type" value="Genomic_DNA"/>
</dbReference>
<gene>
    <name evidence="6" type="ORF">SAMN04488544_1330</name>
</gene>
<feature type="active site" description="Acyl-thioester intermediate" evidence="3">
    <location>
        <position position="179"/>
    </location>
</feature>
<dbReference type="PANTHER" id="PTHR11877">
    <property type="entry name" value="HYDROXYMETHYLGLUTARYL-COA SYNTHASE"/>
    <property type="match status" value="1"/>
</dbReference>
<proteinExistence type="inferred from homology"/>
<dbReference type="InterPro" id="IPR001099">
    <property type="entry name" value="Chalcone/stilbene_synt_N"/>
</dbReference>
<dbReference type="GO" id="GO:0016747">
    <property type="term" value="F:acyltransferase activity, transferring groups other than amino-acyl groups"/>
    <property type="evidence" value="ECO:0007669"/>
    <property type="project" value="InterPro"/>
</dbReference>
<name>A0A1H2M5F7_9ACTN</name>
<dbReference type="Pfam" id="PF02797">
    <property type="entry name" value="Chal_sti_synt_C"/>
    <property type="match status" value="1"/>
</dbReference>
<dbReference type="STRING" id="546874.SAMN04488544_1330"/>
<accession>A0A1H2M5F7</accession>
<dbReference type="Proteomes" id="UP000198825">
    <property type="component" value="Chromosome I"/>
</dbReference>
<feature type="domain" description="Chalcone/stilbene synthase C-terminal" evidence="5">
    <location>
        <begin position="262"/>
        <end position="386"/>
    </location>
</feature>
<evidence type="ECO:0000256" key="1">
    <source>
        <dbReference type="ARBA" id="ARBA00005531"/>
    </source>
</evidence>
<keyword evidence="7" id="KW-1185">Reference proteome</keyword>
<dbReference type="PIRSF" id="PIRSF000451">
    <property type="entry name" value="PKS_III"/>
    <property type="match status" value="1"/>
</dbReference>
<dbReference type="SUPFAM" id="SSF53901">
    <property type="entry name" value="Thiolase-like"/>
    <property type="match status" value="1"/>
</dbReference>
<evidence type="ECO:0000259" key="5">
    <source>
        <dbReference type="Pfam" id="PF02797"/>
    </source>
</evidence>
<dbReference type="InterPro" id="IPR011141">
    <property type="entry name" value="Polyketide_synthase_type-III"/>
</dbReference>
<dbReference type="CDD" id="cd00831">
    <property type="entry name" value="CHS_like"/>
    <property type="match status" value="1"/>
</dbReference>
<protein>
    <submittedName>
        <fullName evidence="6">Predicted naringenin-chalcone synthase</fullName>
    </submittedName>
</protein>
<dbReference type="GO" id="GO:0030639">
    <property type="term" value="P:polyketide biosynthetic process"/>
    <property type="evidence" value="ECO:0007669"/>
    <property type="project" value="TreeGrafter"/>
</dbReference>
<reference evidence="7" key="1">
    <citation type="submission" date="2016-10" db="EMBL/GenBank/DDBJ databases">
        <authorList>
            <person name="Varghese N."/>
            <person name="Submissions S."/>
        </authorList>
    </citation>
    <scope>NUCLEOTIDE SEQUENCE [LARGE SCALE GENOMIC DNA]</scope>
    <source>
        <strain evidence="7">DSM 21743</strain>
    </source>
</reference>
<keyword evidence="2" id="KW-0808">Transferase</keyword>
<dbReference type="RefSeq" id="WP_197680642.1">
    <property type="nucleotide sequence ID" value="NZ_LT629799.1"/>
</dbReference>